<feature type="signal peptide" evidence="1">
    <location>
        <begin position="1"/>
        <end position="26"/>
    </location>
</feature>
<reference evidence="2 3" key="1">
    <citation type="journal article" date="2013" name="Appl. Environ. Microbiol.">
        <title>Genome analysis suggests that the soil oligotrophic bacterium Agromonas oligotrophica (Bradyrhizobium oligotrophicum) is a nitrogen-fixing symbiont of Aeschynomene indica.</title>
        <authorList>
            <person name="Okubo T."/>
            <person name="Fukushima S."/>
            <person name="Itakura M."/>
            <person name="Oshima K."/>
            <person name="Longtonglang A."/>
            <person name="Teaumroong N."/>
            <person name="Mitsui H."/>
            <person name="Hattori M."/>
            <person name="Hattori R."/>
            <person name="Hattori T."/>
            <person name="Minamisawa K."/>
        </authorList>
    </citation>
    <scope>NUCLEOTIDE SEQUENCE [LARGE SCALE GENOMIC DNA]</scope>
    <source>
        <strain evidence="2 3">S58</strain>
    </source>
</reference>
<evidence type="ECO:0000313" key="3">
    <source>
        <dbReference type="Proteomes" id="UP000011841"/>
    </source>
</evidence>
<feature type="chain" id="PRO_5004062356" description="Lipoprotein" evidence="1">
    <location>
        <begin position="27"/>
        <end position="89"/>
    </location>
</feature>
<dbReference type="eggNOG" id="ENOG50313JS">
    <property type="taxonomic scope" value="Bacteria"/>
</dbReference>
<keyword evidence="1" id="KW-0732">Signal</keyword>
<protein>
    <recommendedName>
        <fullName evidence="4">Lipoprotein</fullName>
    </recommendedName>
</protein>
<dbReference type="KEGG" id="aol:S58_37270"/>
<dbReference type="Proteomes" id="UP000011841">
    <property type="component" value="Chromosome"/>
</dbReference>
<accession>M4ZTU0</accession>
<dbReference type="STRING" id="1245469.S58_37270"/>
<evidence type="ECO:0000313" key="2">
    <source>
        <dbReference type="EMBL" id="BAM89720.1"/>
    </source>
</evidence>
<dbReference type="HOGENOM" id="CLU_169681_1_0_5"/>
<gene>
    <name evidence="2" type="ORF">S58_37270</name>
</gene>
<evidence type="ECO:0008006" key="4">
    <source>
        <dbReference type="Google" id="ProtNLM"/>
    </source>
</evidence>
<dbReference type="EMBL" id="AP012603">
    <property type="protein sequence ID" value="BAM89720.1"/>
    <property type="molecule type" value="Genomic_DNA"/>
</dbReference>
<keyword evidence="3" id="KW-1185">Reference proteome</keyword>
<evidence type="ECO:0000256" key="1">
    <source>
        <dbReference type="SAM" id="SignalP"/>
    </source>
</evidence>
<proteinExistence type="predicted"/>
<dbReference type="AlphaFoldDB" id="M4ZTU0"/>
<dbReference type="PATRIC" id="fig|1245469.3.peg.3804"/>
<name>M4ZTU0_9BRAD</name>
<sequence>MRTRAVAAGVVLCTCLSLSGCSSPIADMPSLDAEAIVRPKEPGGYLPVNDVPRVRETPIISPEERAKIEKELTAMRDRQASATTGLKDR</sequence>
<organism evidence="2 3">
    <name type="scientific">Bradyrhizobium oligotrophicum S58</name>
    <dbReference type="NCBI Taxonomy" id="1245469"/>
    <lineage>
        <taxon>Bacteria</taxon>
        <taxon>Pseudomonadati</taxon>
        <taxon>Pseudomonadota</taxon>
        <taxon>Alphaproteobacteria</taxon>
        <taxon>Hyphomicrobiales</taxon>
        <taxon>Nitrobacteraceae</taxon>
        <taxon>Bradyrhizobium</taxon>
    </lineage>
</organism>
<dbReference type="PROSITE" id="PS51257">
    <property type="entry name" value="PROKAR_LIPOPROTEIN"/>
    <property type="match status" value="1"/>
</dbReference>